<dbReference type="Proteomes" id="UP000631114">
    <property type="component" value="Unassembled WGS sequence"/>
</dbReference>
<protein>
    <submittedName>
        <fullName evidence="2">Uncharacterized protein</fullName>
    </submittedName>
</protein>
<keyword evidence="3" id="KW-1185">Reference proteome</keyword>
<name>A0A835HWU7_9MAGN</name>
<reference evidence="2 3" key="1">
    <citation type="submission" date="2020-10" db="EMBL/GenBank/DDBJ databases">
        <title>The Coptis chinensis genome and diversification of protoberbering-type alkaloids.</title>
        <authorList>
            <person name="Wang B."/>
            <person name="Shu S."/>
            <person name="Song C."/>
            <person name="Liu Y."/>
        </authorList>
    </citation>
    <scope>NUCLEOTIDE SEQUENCE [LARGE SCALE GENOMIC DNA]</scope>
    <source>
        <strain evidence="2">HL-2020</strain>
        <tissue evidence="2">Leaf</tissue>
    </source>
</reference>
<accession>A0A835HWU7</accession>
<dbReference type="OrthoDB" id="5319261at2759"/>
<feature type="region of interest" description="Disordered" evidence="1">
    <location>
        <begin position="147"/>
        <end position="180"/>
    </location>
</feature>
<evidence type="ECO:0000313" key="2">
    <source>
        <dbReference type="EMBL" id="KAF9606659.1"/>
    </source>
</evidence>
<organism evidence="2 3">
    <name type="scientific">Coptis chinensis</name>
    <dbReference type="NCBI Taxonomy" id="261450"/>
    <lineage>
        <taxon>Eukaryota</taxon>
        <taxon>Viridiplantae</taxon>
        <taxon>Streptophyta</taxon>
        <taxon>Embryophyta</taxon>
        <taxon>Tracheophyta</taxon>
        <taxon>Spermatophyta</taxon>
        <taxon>Magnoliopsida</taxon>
        <taxon>Ranunculales</taxon>
        <taxon>Ranunculaceae</taxon>
        <taxon>Coptidoideae</taxon>
        <taxon>Coptis</taxon>
    </lineage>
</organism>
<feature type="compositionally biased region" description="Polar residues" evidence="1">
    <location>
        <begin position="147"/>
        <end position="162"/>
    </location>
</feature>
<dbReference type="AlphaFoldDB" id="A0A835HWU7"/>
<evidence type="ECO:0000313" key="3">
    <source>
        <dbReference type="Proteomes" id="UP000631114"/>
    </source>
</evidence>
<feature type="compositionally biased region" description="Basic and acidic residues" evidence="1">
    <location>
        <begin position="166"/>
        <end position="180"/>
    </location>
</feature>
<evidence type="ECO:0000256" key="1">
    <source>
        <dbReference type="SAM" id="MobiDB-lite"/>
    </source>
</evidence>
<comment type="caution">
    <text evidence="2">The sequence shown here is derived from an EMBL/GenBank/DDBJ whole genome shotgun (WGS) entry which is preliminary data.</text>
</comment>
<sequence>MNVSKQYGITPDPEVLDILHTVHRTKGPPTDTGVIITEGESSWRQLKFPYQVNFQYGSETVFLDGAFHWMIDTEDKTHPTTLLEQILALDVSNEEFHTISIPPSIVLPDSLILINLAGVLLGSDSNYIVTNASCPVTFVKGLPSEAGNSSLSLSTTKQTGRTNVVGKKEEEKLKNNDGRN</sequence>
<dbReference type="EMBL" id="JADFTS010000005">
    <property type="protein sequence ID" value="KAF9606659.1"/>
    <property type="molecule type" value="Genomic_DNA"/>
</dbReference>
<proteinExistence type="predicted"/>
<gene>
    <name evidence="2" type="ORF">IFM89_027703</name>
</gene>